<gene>
    <name evidence="9 11" type="primary">fabZ</name>
    <name evidence="11" type="ORF">FE263_01080</name>
</gene>
<dbReference type="InterPro" id="IPR013114">
    <property type="entry name" value="FabA_FabZ"/>
</dbReference>
<feature type="region of interest" description="Disordered" evidence="10">
    <location>
        <begin position="1"/>
        <end position="26"/>
    </location>
</feature>
<evidence type="ECO:0000256" key="5">
    <source>
        <dbReference type="ARBA" id="ARBA00022556"/>
    </source>
</evidence>
<dbReference type="EMBL" id="VCDI01000001">
    <property type="protein sequence ID" value="TLU73860.1"/>
    <property type="molecule type" value="Genomic_DNA"/>
</dbReference>
<dbReference type="Proteomes" id="UP000305654">
    <property type="component" value="Unassembled WGS sequence"/>
</dbReference>
<dbReference type="GO" id="GO:0005737">
    <property type="term" value="C:cytoplasm"/>
    <property type="evidence" value="ECO:0007669"/>
    <property type="project" value="UniProtKB-SubCell"/>
</dbReference>
<comment type="similarity">
    <text evidence="2 9">Belongs to the thioester dehydratase family. FabZ subfamily.</text>
</comment>
<sequence length="190" mass="20383">MDGTAQNEKTGPADAGDAHSDAAGGLGAGAQGTGGGILAAHVGDRIAQIDVHQIMAAIPHRYPFLMIDRMVDVVLNQSAIGIKNVTFNEPHFLGHFPQRPVMPGVLIIEAMAQTAAALVVLTLGDAFEGKLVYFMTIENAKFRRPVVPGDQLRIHVEKERNRGNVWKFRGVARVDGVSVAEATYSAMIMR</sequence>
<reference evidence="11 12" key="1">
    <citation type="submission" date="2019-05" db="EMBL/GenBank/DDBJ databases">
        <authorList>
            <person name="Pankratov T."/>
            <person name="Grouzdev D."/>
        </authorList>
    </citation>
    <scope>NUCLEOTIDE SEQUENCE [LARGE SCALE GENOMIC DNA]</scope>
    <source>
        <strain evidence="11 12">KEBCLARHB70R</strain>
    </source>
</reference>
<name>A0A5R9J8B2_9PROT</name>
<dbReference type="PANTHER" id="PTHR30272">
    <property type="entry name" value="3-HYDROXYACYL-[ACYL-CARRIER-PROTEIN] DEHYDRATASE"/>
    <property type="match status" value="1"/>
</dbReference>
<dbReference type="Gene3D" id="3.10.129.10">
    <property type="entry name" value="Hotdog Thioesterase"/>
    <property type="match status" value="1"/>
</dbReference>
<dbReference type="Pfam" id="PF07977">
    <property type="entry name" value="FabA"/>
    <property type="match status" value="1"/>
</dbReference>
<evidence type="ECO:0000313" key="11">
    <source>
        <dbReference type="EMBL" id="TLU73860.1"/>
    </source>
</evidence>
<evidence type="ECO:0000256" key="1">
    <source>
        <dbReference type="ARBA" id="ARBA00004496"/>
    </source>
</evidence>
<comment type="caution">
    <text evidence="11">The sequence shown here is derived from an EMBL/GenBank/DDBJ whole genome shotgun (WGS) entry which is preliminary data.</text>
</comment>
<keyword evidence="4 9" id="KW-0444">Lipid biosynthesis</keyword>
<dbReference type="EC" id="4.2.1.59" evidence="9"/>
<keyword evidence="7 9" id="KW-0456">Lyase</keyword>
<evidence type="ECO:0000313" key="12">
    <source>
        <dbReference type="Proteomes" id="UP000305654"/>
    </source>
</evidence>
<feature type="active site" evidence="9">
    <location>
        <position position="95"/>
    </location>
</feature>
<dbReference type="GO" id="GO:0016020">
    <property type="term" value="C:membrane"/>
    <property type="evidence" value="ECO:0007669"/>
    <property type="project" value="GOC"/>
</dbReference>
<proteinExistence type="inferred from homology"/>
<dbReference type="GO" id="GO:0019171">
    <property type="term" value="F:(3R)-hydroxyacyl-[acyl-carrier-protein] dehydratase activity"/>
    <property type="evidence" value="ECO:0007669"/>
    <property type="project" value="UniProtKB-EC"/>
</dbReference>
<keyword evidence="5 9" id="KW-0441">Lipid A biosynthesis</keyword>
<evidence type="ECO:0000256" key="4">
    <source>
        <dbReference type="ARBA" id="ARBA00022516"/>
    </source>
</evidence>
<comment type="function">
    <text evidence="8 9">Involved in unsaturated fatty acids biosynthesis. Catalyzes the dehydration of short chain beta-hydroxyacyl-ACPs and long chain saturated and unsaturated beta-hydroxyacyl-ACPs.</text>
</comment>
<dbReference type="HAMAP" id="MF_00406">
    <property type="entry name" value="FabZ"/>
    <property type="match status" value="1"/>
</dbReference>
<evidence type="ECO:0000256" key="10">
    <source>
        <dbReference type="SAM" id="MobiDB-lite"/>
    </source>
</evidence>
<dbReference type="NCBIfam" id="NF000582">
    <property type="entry name" value="PRK00006.1"/>
    <property type="match status" value="1"/>
</dbReference>
<evidence type="ECO:0000256" key="7">
    <source>
        <dbReference type="ARBA" id="ARBA00023239"/>
    </source>
</evidence>
<evidence type="ECO:0000256" key="8">
    <source>
        <dbReference type="ARBA" id="ARBA00025049"/>
    </source>
</evidence>
<dbReference type="PANTHER" id="PTHR30272:SF1">
    <property type="entry name" value="3-HYDROXYACYL-[ACYL-CARRIER-PROTEIN] DEHYDRATASE"/>
    <property type="match status" value="1"/>
</dbReference>
<organism evidence="11 12">
    <name type="scientific">Lichenicoccus roseus</name>
    <dbReference type="NCBI Taxonomy" id="2683649"/>
    <lineage>
        <taxon>Bacteria</taxon>
        <taxon>Pseudomonadati</taxon>
        <taxon>Pseudomonadota</taxon>
        <taxon>Alphaproteobacteria</taxon>
        <taxon>Acetobacterales</taxon>
        <taxon>Acetobacteraceae</taxon>
        <taxon>Lichenicoccus</taxon>
    </lineage>
</organism>
<keyword evidence="3 9" id="KW-0963">Cytoplasm</keyword>
<dbReference type="InterPro" id="IPR010084">
    <property type="entry name" value="FabZ"/>
</dbReference>
<protein>
    <recommendedName>
        <fullName evidence="9">3-hydroxyacyl-[acyl-carrier-protein] dehydratase FabZ</fullName>
        <ecNumber evidence="9">4.2.1.59</ecNumber>
    </recommendedName>
    <alternativeName>
        <fullName evidence="9">(3R)-hydroxymyristoyl-[acyl-carrier-protein] dehydratase</fullName>
        <shortName evidence="9">(3R)-hydroxymyristoyl-ACP dehydrase</shortName>
    </alternativeName>
    <alternativeName>
        <fullName evidence="9">Beta-hydroxyacyl-ACP dehydratase</fullName>
    </alternativeName>
</protein>
<dbReference type="FunFam" id="3.10.129.10:FF:000001">
    <property type="entry name" value="3-hydroxyacyl-[acyl-carrier-protein] dehydratase FabZ"/>
    <property type="match status" value="1"/>
</dbReference>
<evidence type="ECO:0000256" key="2">
    <source>
        <dbReference type="ARBA" id="ARBA00009174"/>
    </source>
</evidence>
<dbReference type="RefSeq" id="WP_138324113.1">
    <property type="nucleotide sequence ID" value="NZ_VCDI01000001.1"/>
</dbReference>
<dbReference type="GO" id="GO:0009245">
    <property type="term" value="P:lipid A biosynthetic process"/>
    <property type="evidence" value="ECO:0007669"/>
    <property type="project" value="UniProtKB-UniRule"/>
</dbReference>
<dbReference type="CDD" id="cd01288">
    <property type="entry name" value="FabZ"/>
    <property type="match status" value="1"/>
</dbReference>
<keyword evidence="6 9" id="KW-0443">Lipid metabolism</keyword>
<keyword evidence="12" id="KW-1185">Reference proteome</keyword>
<dbReference type="OrthoDB" id="9772788at2"/>
<evidence type="ECO:0000256" key="9">
    <source>
        <dbReference type="HAMAP-Rule" id="MF_00406"/>
    </source>
</evidence>
<accession>A0A5R9J8B2</accession>
<evidence type="ECO:0000256" key="3">
    <source>
        <dbReference type="ARBA" id="ARBA00022490"/>
    </source>
</evidence>
<evidence type="ECO:0000256" key="6">
    <source>
        <dbReference type="ARBA" id="ARBA00023098"/>
    </source>
</evidence>
<dbReference type="NCBIfam" id="TIGR01750">
    <property type="entry name" value="fabZ"/>
    <property type="match status" value="1"/>
</dbReference>
<dbReference type="SUPFAM" id="SSF54637">
    <property type="entry name" value="Thioesterase/thiol ester dehydrase-isomerase"/>
    <property type="match status" value="1"/>
</dbReference>
<dbReference type="AlphaFoldDB" id="A0A5R9J8B2"/>
<comment type="subcellular location">
    <subcellularLocation>
        <location evidence="1 9">Cytoplasm</location>
    </subcellularLocation>
</comment>
<dbReference type="InterPro" id="IPR029069">
    <property type="entry name" value="HotDog_dom_sf"/>
</dbReference>
<dbReference type="GO" id="GO:0006633">
    <property type="term" value="P:fatty acid biosynthetic process"/>
    <property type="evidence" value="ECO:0007669"/>
    <property type="project" value="UniProtKB-UniRule"/>
</dbReference>
<comment type="catalytic activity">
    <reaction evidence="9">
        <text>a (3R)-hydroxyacyl-[ACP] = a (2E)-enoyl-[ACP] + H2O</text>
        <dbReference type="Rhea" id="RHEA:13097"/>
        <dbReference type="Rhea" id="RHEA-COMP:9925"/>
        <dbReference type="Rhea" id="RHEA-COMP:9945"/>
        <dbReference type="ChEBI" id="CHEBI:15377"/>
        <dbReference type="ChEBI" id="CHEBI:78784"/>
        <dbReference type="ChEBI" id="CHEBI:78827"/>
        <dbReference type="EC" id="4.2.1.59"/>
    </reaction>
</comment>